<evidence type="ECO:0000256" key="4">
    <source>
        <dbReference type="ARBA" id="ARBA00023136"/>
    </source>
</evidence>
<dbReference type="InterPro" id="IPR000184">
    <property type="entry name" value="Bac_surfAg_D15"/>
</dbReference>
<evidence type="ECO:0000256" key="6">
    <source>
        <dbReference type="SAM" id="Phobius"/>
    </source>
</evidence>
<name>A0A7L4UP12_BALHA</name>
<dbReference type="Gene3D" id="2.40.160.50">
    <property type="entry name" value="membrane protein fhac: a member of the omp85/tpsb transporter family"/>
    <property type="match status" value="1"/>
</dbReference>
<keyword evidence="5" id="KW-0998">Cell outer membrane</keyword>
<evidence type="ECO:0000256" key="1">
    <source>
        <dbReference type="ARBA" id="ARBA00004370"/>
    </source>
</evidence>
<sequence length="769" mass="88912">MNRQFYYILIISAFSLGIISCGTSKLEKGEHLYTGADIEIVTDSLSKKEKKELKEGIKENLTPKPNTSFLGLRPKLFIGNLVGETKKNKGIKHWIKTKLGEEPVLLQDVDRVFNNDIAVNYAENKGYFNARASYETKQKNKTAEVKYTLKPGQRYIIKDFTYELDSTTIGKAIAEVADKTFIKKDNPFDLDVIKAERERVDALLKERGFYFFSPDHLIVEADSTVTEDAEVSMKAMLKETTPELAKKKFRINKVVVFADYNVNELTRKGYEIPYNTDSLEIYDQMYIIDPDNRFNPKMFDNSLQFETGEIYSRKDHNLTLYRLNSLGVYKFVKNEFFIADSAKNLFDVYYLLTPNEMQTLRLETTAKSNSADFVGGEVNLNWTHRNIFKRAEQLRFSTYTSLGMQVGGKRDDNNIYKTGASLELSIPRLITPFKLDVSGGFVPRTNAKIGYEYINRSSLYALHNFNTSFGYLWKHNRRIEHELKLFDVSLVYSQNVTDKYKDLMEDNPVLQRVVEDQLIFGPIYSFTYTTTMYPKRNTVYYRGMIDLAGNITGLVTGADAKEDKQKEIFDIPFSQFAKMEHDFRYYHDFSKRHSIATRLIAGIAYPYGNSEYIPFSRQFFAGGTNSVRAFRARTLGPGSYNPEDQDASFFFDQGGDIRLEMNLEYRAKLWKFLNFAAFVDAGNIWLVNEDEERPGGKFSKNWYKEIAMGAGLGVRFDFSILILRLDLAIPIRVPYYAEDERWRFDDIDLGDSQWRKDNLMLNIAIGYPF</sequence>
<dbReference type="GO" id="GO:0019867">
    <property type="term" value="C:outer membrane"/>
    <property type="evidence" value="ECO:0007669"/>
    <property type="project" value="InterPro"/>
</dbReference>
<dbReference type="AlphaFoldDB" id="A0A7L4UP12"/>
<accession>A0A7L4UP12</accession>
<protein>
    <submittedName>
        <fullName evidence="8">Surface antigen-like protein</fullName>
    </submittedName>
</protein>
<comment type="subcellular location">
    <subcellularLocation>
        <location evidence="1">Membrane</location>
    </subcellularLocation>
</comment>
<evidence type="ECO:0000256" key="3">
    <source>
        <dbReference type="ARBA" id="ARBA00022729"/>
    </source>
</evidence>
<feature type="transmembrane region" description="Helical" evidence="6">
    <location>
        <begin position="6"/>
        <end position="23"/>
    </location>
</feature>
<feature type="domain" description="Bacterial surface antigen (D15)" evidence="7">
    <location>
        <begin position="575"/>
        <end position="744"/>
    </location>
</feature>
<keyword evidence="2 6" id="KW-0812">Transmembrane</keyword>
<dbReference type="Proteomes" id="UP000251835">
    <property type="component" value="Unassembled WGS sequence"/>
</dbReference>
<comment type="caution">
    <text evidence="8">The sequence shown here is derived from an EMBL/GenBank/DDBJ whole genome shotgun (WGS) entry which is preliminary data.</text>
</comment>
<dbReference type="InterPro" id="IPR039910">
    <property type="entry name" value="D15-like"/>
</dbReference>
<organism evidence="8 9">
    <name type="scientific">Balneicella halophila</name>
    <dbReference type="NCBI Taxonomy" id="1537566"/>
    <lineage>
        <taxon>Bacteria</taxon>
        <taxon>Pseudomonadati</taxon>
        <taxon>Bacteroidota</taxon>
        <taxon>Bacteroidia</taxon>
        <taxon>Bacteroidales</taxon>
        <taxon>Balneicellaceae</taxon>
        <taxon>Balneicella</taxon>
    </lineage>
</organism>
<dbReference type="EMBL" id="QENZ01000004">
    <property type="protein sequence ID" value="PVX50851.1"/>
    <property type="molecule type" value="Genomic_DNA"/>
</dbReference>
<dbReference type="RefSeq" id="WP_116496403.1">
    <property type="nucleotide sequence ID" value="NZ_QENZ01000004.1"/>
</dbReference>
<evidence type="ECO:0000256" key="5">
    <source>
        <dbReference type="ARBA" id="ARBA00023237"/>
    </source>
</evidence>
<evidence type="ECO:0000313" key="9">
    <source>
        <dbReference type="Proteomes" id="UP000251835"/>
    </source>
</evidence>
<dbReference type="PANTHER" id="PTHR12815">
    <property type="entry name" value="SORTING AND ASSEMBLY MACHINERY SAMM50 PROTEIN FAMILY MEMBER"/>
    <property type="match status" value="1"/>
</dbReference>
<evidence type="ECO:0000259" key="7">
    <source>
        <dbReference type="Pfam" id="PF01103"/>
    </source>
</evidence>
<keyword evidence="3" id="KW-0732">Signal</keyword>
<keyword evidence="9" id="KW-1185">Reference proteome</keyword>
<keyword evidence="4 6" id="KW-0472">Membrane</keyword>
<evidence type="ECO:0000313" key="8">
    <source>
        <dbReference type="EMBL" id="PVX50851.1"/>
    </source>
</evidence>
<keyword evidence="6" id="KW-1133">Transmembrane helix</keyword>
<reference evidence="8 9" key="1">
    <citation type="submission" date="2018-05" db="EMBL/GenBank/DDBJ databases">
        <title>Genomic Encyclopedia of Type Strains, Phase IV (KMG-IV): sequencing the most valuable type-strain genomes for metagenomic binning, comparative biology and taxonomic classification.</title>
        <authorList>
            <person name="Goeker M."/>
        </authorList>
    </citation>
    <scope>NUCLEOTIDE SEQUENCE [LARGE SCALE GENOMIC DNA]</scope>
    <source>
        <strain evidence="8 9">DSM 28579</strain>
    </source>
</reference>
<dbReference type="Pfam" id="PF01103">
    <property type="entry name" value="Omp85"/>
    <property type="match status" value="1"/>
</dbReference>
<proteinExistence type="predicted"/>
<dbReference type="PROSITE" id="PS51257">
    <property type="entry name" value="PROKAR_LIPOPROTEIN"/>
    <property type="match status" value="1"/>
</dbReference>
<dbReference type="PANTHER" id="PTHR12815:SF47">
    <property type="entry name" value="TRANSLOCATION AND ASSEMBLY MODULE SUBUNIT TAMA"/>
    <property type="match status" value="1"/>
</dbReference>
<dbReference type="OrthoDB" id="9814535at2"/>
<gene>
    <name evidence="8" type="ORF">C7377_1170</name>
</gene>
<evidence type="ECO:0000256" key="2">
    <source>
        <dbReference type="ARBA" id="ARBA00022692"/>
    </source>
</evidence>